<name>A0A6J5PZB1_9CAUD</name>
<organism evidence="1">
    <name type="scientific">uncultured Caudovirales phage</name>
    <dbReference type="NCBI Taxonomy" id="2100421"/>
    <lineage>
        <taxon>Viruses</taxon>
        <taxon>Duplodnaviria</taxon>
        <taxon>Heunggongvirae</taxon>
        <taxon>Uroviricota</taxon>
        <taxon>Caudoviricetes</taxon>
        <taxon>Peduoviridae</taxon>
        <taxon>Maltschvirus</taxon>
        <taxon>Maltschvirus maltsch</taxon>
    </lineage>
</organism>
<evidence type="ECO:0000313" key="1">
    <source>
        <dbReference type="EMBL" id="CAB4175506.1"/>
    </source>
</evidence>
<sequence length="244" mass="28548">MTEQELITDINDEITFSGALPYGLPEKEIKRIIENDSRYFWDNWRHAVESRYLLLPLELFKNPTFKKFRQIQLPDCVQFVVDFKEAKGGSMFGTIDRDFADQKFIGSEIFLTPFIGESIMYRTVMFSFLDLTKAMVLDTIAYDYNKNSKLLGVLGRTPATAAVVRVFKKLDYDKLFEDEMFQRYVRAHAKVRLSHMLQSFDYTLPGGVKVNYQNIVTVAEKEMEEVKTMMKGENTPDWMFLTRQ</sequence>
<reference evidence="1" key="1">
    <citation type="submission" date="2020-05" db="EMBL/GenBank/DDBJ databases">
        <authorList>
            <person name="Chiriac C."/>
            <person name="Salcher M."/>
            <person name="Ghai R."/>
            <person name="Kavagutti S V."/>
        </authorList>
    </citation>
    <scope>NUCLEOTIDE SEQUENCE</scope>
</reference>
<evidence type="ECO:0008006" key="2">
    <source>
        <dbReference type="Google" id="ProtNLM"/>
    </source>
</evidence>
<gene>
    <name evidence="1" type="ORF">UFOVP972_224</name>
</gene>
<dbReference type="EMBL" id="LR796923">
    <property type="protein sequence ID" value="CAB4175506.1"/>
    <property type="molecule type" value="Genomic_DNA"/>
</dbReference>
<proteinExistence type="predicted"/>
<protein>
    <recommendedName>
        <fullName evidence="2">Neck protein</fullName>
    </recommendedName>
</protein>
<accession>A0A6J5PZB1</accession>